<evidence type="ECO:0000256" key="3">
    <source>
        <dbReference type="ARBA" id="ARBA00023054"/>
    </source>
</evidence>
<dbReference type="EMBL" id="CP092620">
    <property type="protein sequence ID" value="UMM10186.1"/>
    <property type="molecule type" value="Genomic_DNA"/>
</dbReference>
<keyword evidence="7" id="KW-1185">Reference proteome</keyword>
<feature type="region of interest" description="Disordered" evidence="4">
    <location>
        <begin position="140"/>
        <end position="170"/>
    </location>
</feature>
<dbReference type="PANTHER" id="PTHR46340">
    <property type="entry name" value="UBX DOMAIN-CONTAINING PROTEIN 1"/>
    <property type="match status" value="1"/>
</dbReference>
<protein>
    <recommendedName>
        <fullName evidence="5">UBX domain-containing protein</fullName>
    </recommendedName>
</protein>
<dbReference type="Gene3D" id="3.10.20.90">
    <property type="entry name" value="Phosphatidylinositol 3-kinase Catalytic Subunit, Chain A, domain 1"/>
    <property type="match status" value="1"/>
</dbReference>
<dbReference type="Proteomes" id="UP000829354">
    <property type="component" value="Chromosome I"/>
</dbReference>
<feature type="compositionally biased region" description="Acidic residues" evidence="4">
    <location>
        <begin position="313"/>
        <end position="322"/>
    </location>
</feature>
<evidence type="ECO:0000313" key="7">
    <source>
        <dbReference type="Proteomes" id="UP000829354"/>
    </source>
</evidence>
<evidence type="ECO:0000256" key="4">
    <source>
        <dbReference type="SAM" id="MobiDB-lite"/>
    </source>
</evidence>
<organism evidence="6 7">
    <name type="scientific">Caenorhabditis briggsae</name>
    <dbReference type="NCBI Taxonomy" id="6238"/>
    <lineage>
        <taxon>Eukaryota</taxon>
        <taxon>Metazoa</taxon>
        <taxon>Ecdysozoa</taxon>
        <taxon>Nematoda</taxon>
        <taxon>Chromadorea</taxon>
        <taxon>Rhabditida</taxon>
        <taxon>Rhabditina</taxon>
        <taxon>Rhabditomorpha</taxon>
        <taxon>Rhabditoidea</taxon>
        <taxon>Rhabditidae</taxon>
        <taxon>Peloderinae</taxon>
        <taxon>Caenorhabditis</taxon>
    </lineage>
</organism>
<dbReference type="SUPFAM" id="SSF46934">
    <property type="entry name" value="UBA-like"/>
    <property type="match status" value="1"/>
</dbReference>
<accession>A0AAE9E0N7</accession>
<feature type="compositionally biased region" description="Basic and acidic residues" evidence="4">
    <location>
        <begin position="149"/>
        <end position="170"/>
    </location>
</feature>
<reference evidence="6 7" key="1">
    <citation type="submission" date="2022-04" db="EMBL/GenBank/DDBJ databases">
        <title>Chromosome-level reference genomes for two strains of Caenorhabditis briggsae: an improved platform for comparative genomics.</title>
        <authorList>
            <person name="Stevens L."/>
            <person name="Andersen E."/>
        </authorList>
    </citation>
    <scope>NUCLEOTIDE SEQUENCE [LARGE SCALE GENOMIC DNA]</scope>
    <source>
        <strain evidence="6">VX34</strain>
        <tissue evidence="6">Whole-organism</tissue>
    </source>
</reference>
<sequence>MSDFQEIQKMNPIVDQLVDMGFAPETASAAAGNNRNLNQALNFIEVGGEGFDVDASEATSSAADAASALNNALPAVATGFKCEQCNLFLPNDELMMAHASETQHSKFSQANPPKPLTEEEKTAKAKEIVEKIRLAQELKDQKTPLADQKSMDHKEGKRHMEEDQEEKDRRMKEYAEMRRRQKAEDDVDRKKILEQIKLDAEERRQRMGRIEVVKKEVPVIPKGPEEGCTMLQIRLAGGKVVKQEFKQEEKLSTVYTWIETNHPAAPKFRMMTPFPRKEFAEEDMEKTLQELKLIPSANIVVVSVAPPSVEAPETPESDEDESDKVNSVEATENAEFKSD</sequence>
<dbReference type="Pfam" id="PF00789">
    <property type="entry name" value="UBX"/>
    <property type="match status" value="1"/>
</dbReference>
<name>A0AAE9E0N7_CAEBR</name>
<evidence type="ECO:0000256" key="2">
    <source>
        <dbReference type="ARBA" id="ARBA00022490"/>
    </source>
</evidence>
<dbReference type="Gene3D" id="1.10.8.10">
    <property type="entry name" value="DNA helicase RuvA subunit, C-terminal domain"/>
    <property type="match status" value="1"/>
</dbReference>
<dbReference type="SMART" id="SM00166">
    <property type="entry name" value="UBX"/>
    <property type="match status" value="1"/>
</dbReference>
<feature type="region of interest" description="Disordered" evidence="4">
    <location>
        <begin position="305"/>
        <end position="339"/>
    </location>
</feature>
<proteinExistence type="predicted"/>
<dbReference type="PANTHER" id="PTHR46340:SF1">
    <property type="entry name" value="UBX DOMAIN-CONTAINING PROTEIN 1"/>
    <property type="match status" value="1"/>
</dbReference>
<dbReference type="InterPro" id="IPR029071">
    <property type="entry name" value="Ubiquitin-like_domsf"/>
</dbReference>
<gene>
    <name evidence="6" type="ORF">L5515_000075</name>
</gene>
<evidence type="ECO:0000313" key="6">
    <source>
        <dbReference type="EMBL" id="UMM10186.1"/>
    </source>
</evidence>
<keyword evidence="2" id="KW-0963">Cytoplasm</keyword>
<feature type="domain" description="UBX" evidence="5">
    <location>
        <begin position="224"/>
        <end position="301"/>
    </location>
</feature>
<dbReference type="InterPro" id="IPR009060">
    <property type="entry name" value="UBA-like_sf"/>
</dbReference>
<evidence type="ECO:0000256" key="1">
    <source>
        <dbReference type="ARBA" id="ARBA00004496"/>
    </source>
</evidence>
<evidence type="ECO:0000259" key="5">
    <source>
        <dbReference type="PROSITE" id="PS50033"/>
    </source>
</evidence>
<dbReference type="GO" id="GO:0005737">
    <property type="term" value="C:cytoplasm"/>
    <property type="evidence" value="ECO:0007669"/>
    <property type="project" value="UniProtKB-SubCell"/>
</dbReference>
<dbReference type="SUPFAM" id="SSF54236">
    <property type="entry name" value="Ubiquitin-like"/>
    <property type="match status" value="1"/>
</dbReference>
<comment type="subcellular location">
    <subcellularLocation>
        <location evidence="1">Cytoplasm</location>
    </subcellularLocation>
</comment>
<dbReference type="PROSITE" id="PS50033">
    <property type="entry name" value="UBX"/>
    <property type="match status" value="1"/>
</dbReference>
<dbReference type="AlphaFoldDB" id="A0AAE9E0N7"/>
<dbReference type="InterPro" id="IPR001012">
    <property type="entry name" value="UBX_dom"/>
</dbReference>
<keyword evidence="3" id="KW-0175">Coiled coil</keyword>